<organism evidence="1 2">
    <name type="scientific">Methylocapsa polymorpha</name>
    <dbReference type="NCBI Taxonomy" id="3080828"/>
    <lineage>
        <taxon>Bacteria</taxon>
        <taxon>Pseudomonadati</taxon>
        <taxon>Pseudomonadota</taxon>
        <taxon>Alphaproteobacteria</taxon>
        <taxon>Hyphomicrobiales</taxon>
        <taxon>Beijerinckiaceae</taxon>
        <taxon>Methylocapsa</taxon>
    </lineage>
</organism>
<dbReference type="RefSeq" id="WP_407338105.1">
    <property type="nucleotide sequence ID" value="NZ_CP136862.1"/>
</dbReference>
<sequence length="149" mass="16804">MMRFVASCVWICVVTAASIYAGGTFKLSRTEATEANNRLEGLEHKKTAPINVPMIVNGNIEGYVVAQFVYLIDSKNAKQLSVPLEAFIADEAFRTLYSDQMDFNHLEKYDVPALTQELIRKVNQRLGGDIVKDVLVEEFNYVPKRDISK</sequence>
<keyword evidence="2" id="KW-1185">Reference proteome</keyword>
<dbReference type="EMBL" id="CP136862">
    <property type="protein sequence ID" value="WOJ88666.1"/>
    <property type="molecule type" value="Genomic_DNA"/>
</dbReference>
<name>A0ABZ0HRW3_9HYPH</name>
<evidence type="ECO:0000313" key="1">
    <source>
        <dbReference type="EMBL" id="WOJ88666.1"/>
    </source>
</evidence>
<proteinExistence type="predicted"/>
<evidence type="ECO:0000313" key="2">
    <source>
        <dbReference type="Proteomes" id="UP001626536"/>
    </source>
</evidence>
<protein>
    <recommendedName>
        <fullName evidence="3">Flagellar protein FliL</fullName>
    </recommendedName>
</protein>
<reference evidence="1 2" key="1">
    <citation type="submission" date="2023-10" db="EMBL/GenBank/DDBJ databases">
        <title>Novel methanotroph of the genus Methylocapsa from a subarctic wetland.</title>
        <authorList>
            <person name="Belova S.E."/>
            <person name="Oshkin I.Y."/>
            <person name="Miroshnikov K."/>
            <person name="Dedysh S.N."/>
        </authorList>
    </citation>
    <scope>NUCLEOTIDE SEQUENCE [LARGE SCALE GENOMIC DNA]</scope>
    <source>
        <strain evidence="1 2">RX1</strain>
    </source>
</reference>
<accession>A0ABZ0HRW3</accession>
<dbReference type="Proteomes" id="UP001626536">
    <property type="component" value="Chromosome"/>
</dbReference>
<evidence type="ECO:0008006" key="3">
    <source>
        <dbReference type="Google" id="ProtNLM"/>
    </source>
</evidence>
<gene>
    <name evidence="1" type="ORF">RZS28_12675</name>
</gene>